<dbReference type="InterPro" id="IPR016024">
    <property type="entry name" value="ARM-type_fold"/>
</dbReference>
<evidence type="ECO:0000313" key="3">
    <source>
        <dbReference type="Proteomes" id="UP000824890"/>
    </source>
</evidence>
<reference evidence="2 3" key="1">
    <citation type="submission" date="2021-05" db="EMBL/GenBank/DDBJ databases">
        <title>Genome Assembly of Synthetic Allotetraploid Brassica napus Reveals Homoeologous Exchanges between Subgenomes.</title>
        <authorList>
            <person name="Davis J.T."/>
        </authorList>
    </citation>
    <scope>NUCLEOTIDE SEQUENCE [LARGE SCALE GENOMIC DNA]</scope>
    <source>
        <strain evidence="3">cv. Da-Ae</strain>
        <tissue evidence="2">Seedling</tissue>
    </source>
</reference>
<evidence type="ECO:0008006" key="4">
    <source>
        <dbReference type="Google" id="ProtNLM"/>
    </source>
</evidence>
<dbReference type="InterPro" id="IPR013878">
    <property type="entry name" value="Mo25"/>
</dbReference>
<dbReference type="PANTHER" id="PTHR10182:SF19">
    <property type="entry name" value="GENOME ASSEMBLY, CHROMOSOME: A03"/>
    <property type="match status" value="1"/>
</dbReference>
<dbReference type="PANTHER" id="PTHR10182">
    <property type="entry name" value="CALCIUM-BINDING PROTEIN 39-RELATED"/>
    <property type="match status" value="1"/>
</dbReference>
<dbReference type="EMBL" id="JAGKQM010000001">
    <property type="protein sequence ID" value="KAH0942187.1"/>
    <property type="molecule type" value="Genomic_DNA"/>
</dbReference>
<proteinExistence type="inferred from homology"/>
<dbReference type="Proteomes" id="UP000824890">
    <property type="component" value="Unassembled WGS sequence"/>
</dbReference>
<accession>A0ABQ8ELL6</accession>
<comment type="caution">
    <text evidence="2">The sequence shown here is derived from an EMBL/GenBank/DDBJ whole genome shotgun (WGS) entry which is preliminary data.</text>
</comment>
<dbReference type="InterPro" id="IPR011989">
    <property type="entry name" value="ARM-like"/>
</dbReference>
<dbReference type="SUPFAM" id="SSF48371">
    <property type="entry name" value="ARM repeat"/>
    <property type="match status" value="1"/>
</dbReference>
<name>A0ABQ8ELL6_BRANA</name>
<keyword evidence="3" id="KW-1185">Reference proteome</keyword>
<dbReference type="Gene3D" id="1.25.10.10">
    <property type="entry name" value="Leucine-rich Repeat Variant"/>
    <property type="match status" value="2"/>
</dbReference>
<comment type="similarity">
    <text evidence="1">Belongs to the Mo25 family.</text>
</comment>
<dbReference type="Pfam" id="PF08569">
    <property type="entry name" value="Mo25"/>
    <property type="match status" value="1"/>
</dbReference>
<gene>
    <name evidence="2" type="ORF">HID58_001824</name>
</gene>
<evidence type="ECO:0000313" key="2">
    <source>
        <dbReference type="EMBL" id="KAH0942187.1"/>
    </source>
</evidence>
<sequence length="302" mass="34341">MAEMKGLFKSKPRTPPDIVRQTRDLLVYADRSVSTPDLRESKSQEKLAELSKSLRESKLILYGNSEAEPVAEACAQLTLEFFKGETLRGLITSLPYLSLEGRKDATQVNSRLVASDYLESNIDLMDVLVDGFETHRSGVTLYGTMFRECIRHQIVAKQKSTVAEFLTKNEEWFFADFNSKLLESSNYITRRQAIKLLGDILLDRSNSVVMTKYVSSMDNLRILMNLLRESSKTIQIEVFHVFKLFVANQKKPSDIINVLVANRNKLLRLLADLKLDKEDESFEADKAHVVSEIASLKPRDLA</sequence>
<evidence type="ECO:0000256" key="1">
    <source>
        <dbReference type="ARBA" id="ARBA00011012"/>
    </source>
</evidence>
<protein>
    <recommendedName>
        <fullName evidence="4">MO25-like protein At5g47540</fullName>
    </recommendedName>
</protein>
<organism evidence="2 3">
    <name type="scientific">Brassica napus</name>
    <name type="common">Rape</name>
    <dbReference type="NCBI Taxonomy" id="3708"/>
    <lineage>
        <taxon>Eukaryota</taxon>
        <taxon>Viridiplantae</taxon>
        <taxon>Streptophyta</taxon>
        <taxon>Embryophyta</taxon>
        <taxon>Tracheophyta</taxon>
        <taxon>Spermatophyta</taxon>
        <taxon>Magnoliopsida</taxon>
        <taxon>eudicotyledons</taxon>
        <taxon>Gunneridae</taxon>
        <taxon>Pentapetalae</taxon>
        <taxon>rosids</taxon>
        <taxon>malvids</taxon>
        <taxon>Brassicales</taxon>
        <taxon>Brassicaceae</taxon>
        <taxon>Brassiceae</taxon>
        <taxon>Brassica</taxon>
    </lineage>
</organism>